<keyword evidence="1 5" id="KW-0489">Methyltransferase</keyword>
<dbReference type="SUPFAM" id="SSF53335">
    <property type="entry name" value="S-adenosyl-L-methionine-dependent methyltransferases"/>
    <property type="match status" value="1"/>
</dbReference>
<dbReference type="GO" id="GO:0008168">
    <property type="term" value="F:methyltransferase activity"/>
    <property type="evidence" value="ECO:0007669"/>
    <property type="project" value="UniProtKB-KW"/>
</dbReference>
<gene>
    <name evidence="5" type="ORF">GCM10023156_69660</name>
</gene>
<evidence type="ECO:0000313" key="5">
    <source>
        <dbReference type="EMBL" id="GAA4472705.1"/>
    </source>
</evidence>
<reference evidence="6" key="1">
    <citation type="journal article" date="2019" name="Int. J. Syst. Evol. Microbiol.">
        <title>The Global Catalogue of Microorganisms (GCM) 10K type strain sequencing project: providing services to taxonomists for standard genome sequencing and annotation.</title>
        <authorList>
            <consortium name="The Broad Institute Genomics Platform"/>
            <consortium name="The Broad Institute Genome Sequencing Center for Infectious Disease"/>
            <person name="Wu L."/>
            <person name="Ma J."/>
        </authorList>
    </citation>
    <scope>NUCLEOTIDE SEQUENCE [LARGE SCALE GENOMIC DNA]</scope>
    <source>
        <strain evidence="6">JCM 17759</strain>
    </source>
</reference>
<sequence>MLHRNLQHELMDDPHLPRDQHELALKGLSRLNRFTGVAALMYRHLRRRVDVNAQRPLRILDVASGAGDVPIYWARRARRDGVEMEITLLDVSEVAVDTQQQRAAQAGVEVQSVQADCLAHPLPGGFDVVTSSLFMHHLNDEQAGTLLRAMKVATDATILVCDLHRSRMNLAMVAFAGRVLSRSPVVHTDSVLSVQGAYTQAEFQTLAQAVLGGSIEMHPAFPCRFLASYEKPAPADPQIIANVAAVPTVSSVAV</sequence>
<dbReference type="CDD" id="cd02440">
    <property type="entry name" value="AdoMet_MTases"/>
    <property type="match status" value="1"/>
</dbReference>
<protein>
    <submittedName>
        <fullName evidence="5">Class I SAM-dependent methyltransferase</fullName>
    </submittedName>
</protein>
<evidence type="ECO:0000256" key="3">
    <source>
        <dbReference type="ARBA" id="ARBA00022691"/>
    </source>
</evidence>
<dbReference type="Gene3D" id="3.40.50.150">
    <property type="entry name" value="Vaccinia Virus protein VP39"/>
    <property type="match status" value="1"/>
</dbReference>
<dbReference type="InterPro" id="IPR041698">
    <property type="entry name" value="Methyltransf_25"/>
</dbReference>
<dbReference type="EMBL" id="BAABGA010000120">
    <property type="protein sequence ID" value="GAA4472705.1"/>
    <property type="molecule type" value="Genomic_DNA"/>
</dbReference>
<dbReference type="PANTHER" id="PTHR43464">
    <property type="entry name" value="METHYLTRANSFERASE"/>
    <property type="match status" value="1"/>
</dbReference>
<dbReference type="RefSeq" id="WP_339941560.1">
    <property type="nucleotide sequence ID" value="NZ_BAABGA010000120.1"/>
</dbReference>
<keyword evidence="3" id="KW-0949">S-adenosyl-L-methionine</keyword>
<keyword evidence="6" id="KW-1185">Reference proteome</keyword>
<comment type="caution">
    <text evidence="5">The sequence shown here is derived from an EMBL/GenBank/DDBJ whole genome shotgun (WGS) entry which is preliminary data.</text>
</comment>
<accession>A0ABP8NT68</accession>
<dbReference type="Proteomes" id="UP001500840">
    <property type="component" value="Unassembled WGS sequence"/>
</dbReference>
<proteinExistence type="predicted"/>
<evidence type="ECO:0000256" key="1">
    <source>
        <dbReference type="ARBA" id="ARBA00022603"/>
    </source>
</evidence>
<name>A0ABP8NT68_9BACT</name>
<organism evidence="5 6">
    <name type="scientific">Novipirellula rosea</name>
    <dbReference type="NCBI Taxonomy" id="1031540"/>
    <lineage>
        <taxon>Bacteria</taxon>
        <taxon>Pseudomonadati</taxon>
        <taxon>Planctomycetota</taxon>
        <taxon>Planctomycetia</taxon>
        <taxon>Pirellulales</taxon>
        <taxon>Pirellulaceae</taxon>
        <taxon>Novipirellula</taxon>
    </lineage>
</organism>
<dbReference type="PANTHER" id="PTHR43464:SF19">
    <property type="entry name" value="UBIQUINONE BIOSYNTHESIS O-METHYLTRANSFERASE, MITOCHONDRIAL"/>
    <property type="match status" value="1"/>
</dbReference>
<dbReference type="GO" id="GO:0032259">
    <property type="term" value="P:methylation"/>
    <property type="evidence" value="ECO:0007669"/>
    <property type="project" value="UniProtKB-KW"/>
</dbReference>
<dbReference type="Pfam" id="PF13649">
    <property type="entry name" value="Methyltransf_25"/>
    <property type="match status" value="1"/>
</dbReference>
<evidence type="ECO:0000259" key="4">
    <source>
        <dbReference type="Pfam" id="PF13649"/>
    </source>
</evidence>
<feature type="domain" description="Methyltransferase" evidence="4">
    <location>
        <begin position="59"/>
        <end position="151"/>
    </location>
</feature>
<dbReference type="InterPro" id="IPR029063">
    <property type="entry name" value="SAM-dependent_MTases_sf"/>
</dbReference>
<keyword evidence="2" id="KW-0808">Transferase</keyword>
<evidence type="ECO:0000313" key="6">
    <source>
        <dbReference type="Proteomes" id="UP001500840"/>
    </source>
</evidence>
<evidence type="ECO:0000256" key="2">
    <source>
        <dbReference type="ARBA" id="ARBA00022679"/>
    </source>
</evidence>